<name>A0AAV0TQA5_9STRA</name>
<dbReference type="Proteomes" id="UP001162029">
    <property type="component" value="Unassembled WGS sequence"/>
</dbReference>
<dbReference type="EMBL" id="CANTFM010000534">
    <property type="protein sequence ID" value="CAI5724552.1"/>
    <property type="molecule type" value="Genomic_DNA"/>
</dbReference>
<dbReference type="GO" id="GO:0071207">
    <property type="term" value="F:histone pre-mRNA stem-loop binding"/>
    <property type="evidence" value="ECO:0007669"/>
    <property type="project" value="TreeGrafter"/>
</dbReference>
<dbReference type="GO" id="GO:0006398">
    <property type="term" value="P:mRNA 3'-end processing by stem-loop binding and cleavage"/>
    <property type="evidence" value="ECO:0007669"/>
    <property type="project" value="TreeGrafter"/>
</dbReference>
<accession>A0AAV0TQA5</accession>
<comment type="similarity">
    <text evidence="1">Belongs to the SLBP family.</text>
</comment>
<dbReference type="GO" id="GO:0071204">
    <property type="term" value="C:histone pre-mRNA 3'end processing complex"/>
    <property type="evidence" value="ECO:0007669"/>
    <property type="project" value="TreeGrafter"/>
</dbReference>
<evidence type="ECO:0000256" key="2">
    <source>
        <dbReference type="ARBA" id="ARBA00022884"/>
    </source>
</evidence>
<comment type="caution">
    <text evidence="5">The sequence shown here is derived from an EMBL/GenBank/DDBJ whole genome shotgun (WGS) entry which is preliminary data.</text>
</comment>
<feature type="compositionally biased region" description="Basic and acidic residues" evidence="3">
    <location>
        <begin position="1"/>
        <end position="18"/>
    </location>
</feature>
<dbReference type="InterPro" id="IPR026502">
    <property type="entry name" value="SLBP1/SLBP2"/>
</dbReference>
<proteinExistence type="inferred from homology"/>
<protein>
    <recommendedName>
        <fullName evidence="4">Histone RNA hairpin-binding protein RNA-binding domain-containing protein</fullName>
    </recommendedName>
</protein>
<dbReference type="FunFam" id="1.10.8.1120:FF:000001">
    <property type="entry name" value="Histone RNA hairpin-binding protein-like"/>
    <property type="match status" value="1"/>
</dbReference>
<evidence type="ECO:0000256" key="3">
    <source>
        <dbReference type="SAM" id="MobiDB-lite"/>
    </source>
</evidence>
<dbReference type="AlphaFoldDB" id="A0AAV0TQA5"/>
<evidence type="ECO:0000313" key="5">
    <source>
        <dbReference type="EMBL" id="CAI5724552.1"/>
    </source>
</evidence>
<evidence type="ECO:0000313" key="6">
    <source>
        <dbReference type="Proteomes" id="UP001162029"/>
    </source>
</evidence>
<dbReference type="Gene3D" id="1.10.8.1120">
    <property type="entry name" value="Histone RNA hairpin-binding protein RNA-binding domain"/>
    <property type="match status" value="1"/>
</dbReference>
<dbReference type="PANTHER" id="PTHR17408:SF0">
    <property type="entry name" value="HISTONE RNA HAIRPIN-BINDING PROTEIN"/>
    <property type="match status" value="1"/>
</dbReference>
<organism evidence="5 6">
    <name type="scientific">Peronospora destructor</name>
    <dbReference type="NCBI Taxonomy" id="86335"/>
    <lineage>
        <taxon>Eukaryota</taxon>
        <taxon>Sar</taxon>
        <taxon>Stramenopiles</taxon>
        <taxon>Oomycota</taxon>
        <taxon>Peronosporomycetes</taxon>
        <taxon>Peronosporales</taxon>
        <taxon>Peronosporaceae</taxon>
        <taxon>Peronospora</taxon>
    </lineage>
</organism>
<dbReference type="InterPro" id="IPR038294">
    <property type="entry name" value="SLBP_RNA_bind_sf"/>
</dbReference>
<feature type="domain" description="Histone RNA hairpin-binding protein RNA-binding" evidence="4">
    <location>
        <begin position="59"/>
        <end position="128"/>
    </location>
</feature>
<dbReference type="InterPro" id="IPR029344">
    <property type="entry name" value="SLBP_RNA_bind"/>
</dbReference>
<evidence type="ECO:0000256" key="1">
    <source>
        <dbReference type="ARBA" id="ARBA00006151"/>
    </source>
</evidence>
<reference evidence="5" key="1">
    <citation type="submission" date="2022-12" db="EMBL/GenBank/DDBJ databases">
        <authorList>
            <person name="Webb A."/>
        </authorList>
    </citation>
    <scope>NUCLEOTIDE SEQUENCE</scope>
    <source>
        <strain evidence="5">Pd1</strain>
    </source>
</reference>
<dbReference type="Pfam" id="PF15247">
    <property type="entry name" value="SLBP_RNA_bind"/>
    <property type="match status" value="1"/>
</dbReference>
<dbReference type="GO" id="GO:0003729">
    <property type="term" value="F:mRNA binding"/>
    <property type="evidence" value="ECO:0007669"/>
    <property type="project" value="InterPro"/>
</dbReference>
<gene>
    <name evidence="5" type="ORF">PDE001_LOCUS3152</name>
</gene>
<evidence type="ECO:0000259" key="4">
    <source>
        <dbReference type="Pfam" id="PF15247"/>
    </source>
</evidence>
<sequence>MKRMADAIDSRSDSKQRESNSNCSGNAPELKRMRCVEDNLKDSGITLVTVKTLADEKETDAHRLAQRQKQIDYGKNTIGYDRYCAQVSKRQRRRGKHPMTPDKTMRIGKKGFDGIVRKWRQALHKYDPPEMTEVTKVPISYDAMAANARTKTVAGDAKIKGKSEQGALMISNGESTTLNKSVEKKPTLVESKLRLPRRSIYEDFGEDNFENDDSDDDLL</sequence>
<dbReference type="PANTHER" id="PTHR17408">
    <property type="entry name" value="HISTONE RNA HAIRPIN-BINDING PROTEIN"/>
    <property type="match status" value="1"/>
</dbReference>
<feature type="region of interest" description="Disordered" evidence="3">
    <location>
        <begin position="1"/>
        <end position="31"/>
    </location>
</feature>
<dbReference type="GO" id="GO:0051028">
    <property type="term" value="P:mRNA transport"/>
    <property type="evidence" value="ECO:0007669"/>
    <property type="project" value="TreeGrafter"/>
</dbReference>
<keyword evidence="2" id="KW-0694">RNA-binding</keyword>
<keyword evidence="6" id="KW-1185">Reference proteome</keyword>
<dbReference type="GO" id="GO:0005737">
    <property type="term" value="C:cytoplasm"/>
    <property type="evidence" value="ECO:0007669"/>
    <property type="project" value="TreeGrafter"/>
</dbReference>